<dbReference type="InterPro" id="IPR014327">
    <property type="entry name" value="RNA_pol_sigma70_bacteroid"/>
</dbReference>
<dbReference type="EMBL" id="JAJPWV010000005">
    <property type="protein sequence ID" value="MCD8742174.1"/>
    <property type="molecule type" value="Genomic_DNA"/>
</dbReference>
<reference evidence="7 8" key="1">
    <citation type="submission" date="2021-12" db="EMBL/GenBank/DDBJ databases">
        <title>Mucilaginibacter roseus genome.</title>
        <authorList>
            <person name="Ferreira J.R."/>
            <person name="Newman J.D."/>
        </authorList>
    </citation>
    <scope>NUCLEOTIDE SEQUENCE [LARGE SCALE GENOMIC DNA]</scope>
    <source>
        <strain evidence="7 8">LMG 28454</strain>
    </source>
</reference>
<dbReference type="InterPro" id="IPR039425">
    <property type="entry name" value="RNA_pol_sigma-70-like"/>
</dbReference>
<keyword evidence="8" id="KW-1185">Reference proteome</keyword>
<dbReference type="InterPro" id="IPR014284">
    <property type="entry name" value="RNA_pol_sigma-70_dom"/>
</dbReference>
<feature type="domain" description="RNA polymerase sigma factor 70 region 4 type 2" evidence="6">
    <location>
        <begin position="126"/>
        <end position="177"/>
    </location>
</feature>
<evidence type="ECO:0000256" key="4">
    <source>
        <dbReference type="ARBA" id="ARBA00023163"/>
    </source>
</evidence>
<dbReference type="PANTHER" id="PTHR43133">
    <property type="entry name" value="RNA POLYMERASE ECF-TYPE SIGMA FACTO"/>
    <property type="match status" value="1"/>
</dbReference>
<dbReference type="Pfam" id="PF08281">
    <property type="entry name" value="Sigma70_r4_2"/>
    <property type="match status" value="1"/>
</dbReference>
<dbReference type="InterPro" id="IPR013325">
    <property type="entry name" value="RNA_pol_sigma_r2"/>
</dbReference>
<keyword evidence="3" id="KW-0731">Sigma factor</keyword>
<dbReference type="SUPFAM" id="SSF88659">
    <property type="entry name" value="Sigma3 and sigma4 domains of RNA polymerase sigma factors"/>
    <property type="match status" value="1"/>
</dbReference>
<dbReference type="InterPro" id="IPR007627">
    <property type="entry name" value="RNA_pol_sigma70_r2"/>
</dbReference>
<keyword evidence="2" id="KW-0805">Transcription regulation</keyword>
<evidence type="ECO:0000256" key="3">
    <source>
        <dbReference type="ARBA" id="ARBA00023082"/>
    </source>
</evidence>
<comment type="similarity">
    <text evidence="1">Belongs to the sigma-70 factor family. ECF subfamily.</text>
</comment>
<dbReference type="Pfam" id="PF04542">
    <property type="entry name" value="Sigma70_r2"/>
    <property type="match status" value="1"/>
</dbReference>
<evidence type="ECO:0000313" key="7">
    <source>
        <dbReference type="EMBL" id="MCD8742174.1"/>
    </source>
</evidence>
<comment type="caution">
    <text evidence="7">The sequence shown here is derived from an EMBL/GenBank/DDBJ whole genome shotgun (WGS) entry which is preliminary data.</text>
</comment>
<dbReference type="InterPro" id="IPR013249">
    <property type="entry name" value="RNA_pol_sigma70_r4_t2"/>
</dbReference>
<dbReference type="PANTHER" id="PTHR43133:SF46">
    <property type="entry name" value="RNA POLYMERASE SIGMA-70 FACTOR ECF SUBFAMILY"/>
    <property type="match status" value="1"/>
</dbReference>
<dbReference type="InterPro" id="IPR013324">
    <property type="entry name" value="RNA_pol_sigma_r3/r4-like"/>
</dbReference>
<dbReference type="Gene3D" id="1.10.10.10">
    <property type="entry name" value="Winged helix-like DNA-binding domain superfamily/Winged helix DNA-binding domain"/>
    <property type="match status" value="1"/>
</dbReference>
<protein>
    <submittedName>
        <fullName evidence="7">RNA polymerase sigma-70 factor</fullName>
    </submittedName>
</protein>
<evidence type="ECO:0000259" key="6">
    <source>
        <dbReference type="Pfam" id="PF08281"/>
    </source>
</evidence>
<evidence type="ECO:0000256" key="2">
    <source>
        <dbReference type="ARBA" id="ARBA00023015"/>
    </source>
</evidence>
<dbReference type="InterPro" id="IPR036388">
    <property type="entry name" value="WH-like_DNA-bd_sf"/>
</dbReference>
<dbReference type="NCBIfam" id="TIGR02985">
    <property type="entry name" value="Sig70_bacteroi1"/>
    <property type="match status" value="1"/>
</dbReference>
<evidence type="ECO:0000256" key="1">
    <source>
        <dbReference type="ARBA" id="ARBA00010641"/>
    </source>
</evidence>
<proteinExistence type="inferred from homology"/>
<evidence type="ECO:0000313" key="8">
    <source>
        <dbReference type="Proteomes" id="UP001199919"/>
    </source>
</evidence>
<feature type="domain" description="RNA polymerase sigma-70 region 2" evidence="5">
    <location>
        <begin position="30"/>
        <end position="93"/>
    </location>
</feature>
<dbReference type="SUPFAM" id="SSF88946">
    <property type="entry name" value="Sigma2 domain of RNA polymerase sigma factors"/>
    <property type="match status" value="1"/>
</dbReference>
<keyword evidence="4" id="KW-0804">Transcription</keyword>
<dbReference type="Proteomes" id="UP001199919">
    <property type="component" value="Unassembled WGS sequence"/>
</dbReference>
<accession>A0ABS8U4Z0</accession>
<gene>
    <name evidence="7" type="ORF">LT679_16300</name>
</gene>
<organism evidence="7 8">
    <name type="scientific">Mucilaginibacter roseus</name>
    <dbReference type="NCBI Taxonomy" id="1528868"/>
    <lineage>
        <taxon>Bacteria</taxon>
        <taxon>Pseudomonadati</taxon>
        <taxon>Bacteroidota</taxon>
        <taxon>Sphingobacteriia</taxon>
        <taxon>Sphingobacteriales</taxon>
        <taxon>Sphingobacteriaceae</taxon>
        <taxon>Mucilaginibacter</taxon>
    </lineage>
</organism>
<dbReference type="RefSeq" id="WP_232178733.1">
    <property type="nucleotide sequence ID" value="NZ_JAJPWV010000005.1"/>
</dbReference>
<name>A0ABS8U4Z0_9SPHI</name>
<dbReference type="Gene3D" id="1.10.1740.10">
    <property type="match status" value="1"/>
</dbReference>
<dbReference type="NCBIfam" id="TIGR02937">
    <property type="entry name" value="sigma70-ECF"/>
    <property type="match status" value="1"/>
</dbReference>
<sequence>MNLITHKTDEELVDLIRNENLEAFNEIYNRYWKILLAKSVNRLKSKEDAEEVIQELFVNLWRRRARLQLRFTFRTYIHAALKYEILNHLTKRNILKSDLAIEDPDFSRFLIADENFFSIEIKELQLQIDTEINKLPEKCRLIFKMSRNDGMTAKDIADKLDISARTVETQIGRALKILRKSLSSYIFFL</sequence>
<evidence type="ECO:0000259" key="5">
    <source>
        <dbReference type="Pfam" id="PF04542"/>
    </source>
</evidence>